<proteinExistence type="inferred from homology"/>
<sequence length="306" mass="30954">MPTTAEVLTVGETMVLVAPSIAEPLESATAFHLDPGGAESNVAAHLAALGTPAAWAGAVGDDALGRRLVAQLAARGVDTGLVRRDPGAPTGLYVKDPGHGVQYYRAGSAASRLDAGFAASLPLTGVRLLHLTGITPALSASCDALVDALFDRAAVAGVPVSFDVNHRAALWPSTDAASRRLLALASRADLVFVGLDEAEGLWGTASPDEVRALLPRPGTLVVKDGAVGATAFERDRGADAPAADAVVHEPALVARAVELVGAGDAFAAGYLHALLAGAPAAERLRAGHARAVLTIADTADFPRGTP</sequence>
<keyword evidence="3" id="KW-0418">Kinase</keyword>
<dbReference type="InterPro" id="IPR052700">
    <property type="entry name" value="Carb_kinase_PfkB-like"/>
</dbReference>
<dbReference type="PANTHER" id="PTHR43320">
    <property type="entry name" value="SUGAR KINASE"/>
    <property type="match status" value="1"/>
</dbReference>
<organism evidence="5 6">
    <name type="scientific">Agromyces terreus</name>
    <dbReference type="NCBI Taxonomy" id="424795"/>
    <lineage>
        <taxon>Bacteria</taxon>
        <taxon>Bacillati</taxon>
        <taxon>Actinomycetota</taxon>
        <taxon>Actinomycetes</taxon>
        <taxon>Micrococcales</taxon>
        <taxon>Microbacteriaceae</taxon>
        <taxon>Agromyces</taxon>
    </lineage>
</organism>
<dbReference type="Pfam" id="PF00294">
    <property type="entry name" value="PfkB"/>
    <property type="match status" value="1"/>
</dbReference>
<dbReference type="Proteomes" id="UP001139722">
    <property type="component" value="Unassembled WGS sequence"/>
</dbReference>
<keyword evidence="6" id="KW-1185">Reference proteome</keyword>
<reference evidence="5" key="1">
    <citation type="submission" date="2022-06" db="EMBL/GenBank/DDBJ databases">
        <title>Sequencing the genomes of 1000 actinobacteria strains.</title>
        <authorList>
            <person name="Klenk H.-P."/>
        </authorList>
    </citation>
    <scope>NUCLEOTIDE SEQUENCE</scope>
    <source>
        <strain evidence="5">DSM 22016</strain>
    </source>
</reference>
<protein>
    <submittedName>
        <fullName evidence="5">2-dehydro-3-deoxygluconokinase</fullName>
        <ecNumber evidence="5">2.7.1.45</ecNumber>
    </submittedName>
</protein>
<feature type="domain" description="Carbohydrate kinase PfkB" evidence="4">
    <location>
        <begin position="6"/>
        <end position="296"/>
    </location>
</feature>
<dbReference type="AlphaFoldDB" id="A0A9X2GY55"/>
<evidence type="ECO:0000256" key="3">
    <source>
        <dbReference type="ARBA" id="ARBA00022777"/>
    </source>
</evidence>
<dbReference type="CDD" id="cd01166">
    <property type="entry name" value="KdgK"/>
    <property type="match status" value="1"/>
</dbReference>
<evidence type="ECO:0000256" key="1">
    <source>
        <dbReference type="ARBA" id="ARBA00010688"/>
    </source>
</evidence>
<dbReference type="GO" id="GO:0008673">
    <property type="term" value="F:2-dehydro-3-deoxygluconokinase activity"/>
    <property type="evidence" value="ECO:0007669"/>
    <property type="project" value="UniProtKB-EC"/>
</dbReference>
<evidence type="ECO:0000259" key="4">
    <source>
        <dbReference type="Pfam" id="PF00294"/>
    </source>
</evidence>
<dbReference type="EC" id="2.7.1.45" evidence="5"/>
<gene>
    <name evidence="5" type="ORF">BJ978_000169</name>
</gene>
<dbReference type="EMBL" id="JAMZDY010000001">
    <property type="protein sequence ID" value="MCP2369493.1"/>
    <property type="molecule type" value="Genomic_DNA"/>
</dbReference>
<dbReference type="SUPFAM" id="SSF53613">
    <property type="entry name" value="Ribokinase-like"/>
    <property type="match status" value="1"/>
</dbReference>
<dbReference type="InterPro" id="IPR029056">
    <property type="entry name" value="Ribokinase-like"/>
</dbReference>
<accession>A0A9X2GY55</accession>
<dbReference type="PANTHER" id="PTHR43320:SF2">
    <property type="entry name" value="2-DEHYDRO-3-DEOXYGLUCONOKINASE_2-DEHYDRO-3-DEOXYGALACTONOKINASE"/>
    <property type="match status" value="1"/>
</dbReference>
<dbReference type="Gene3D" id="3.40.1190.20">
    <property type="match status" value="1"/>
</dbReference>
<comment type="similarity">
    <text evidence="1">Belongs to the carbohydrate kinase PfkB family.</text>
</comment>
<evidence type="ECO:0000313" key="5">
    <source>
        <dbReference type="EMBL" id="MCP2369493.1"/>
    </source>
</evidence>
<evidence type="ECO:0000313" key="6">
    <source>
        <dbReference type="Proteomes" id="UP001139722"/>
    </source>
</evidence>
<name>A0A9X2GY55_9MICO</name>
<evidence type="ECO:0000256" key="2">
    <source>
        <dbReference type="ARBA" id="ARBA00022679"/>
    </source>
</evidence>
<keyword evidence="2 5" id="KW-0808">Transferase</keyword>
<dbReference type="InterPro" id="IPR011611">
    <property type="entry name" value="PfkB_dom"/>
</dbReference>
<dbReference type="RefSeq" id="WP_232057760.1">
    <property type="nucleotide sequence ID" value="NZ_JAMZDY010000001.1"/>
</dbReference>
<comment type="caution">
    <text evidence="5">The sequence shown here is derived from an EMBL/GenBank/DDBJ whole genome shotgun (WGS) entry which is preliminary data.</text>
</comment>